<dbReference type="Gene3D" id="3.10.350.10">
    <property type="entry name" value="LysM domain"/>
    <property type="match status" value="1"/>
</dbReference>
<proteinExistence type="inferred from homology"/>
<feature type="non-terminal residue" evidence="6">
    <location>
        <position position="234"/>
    </location>
</feature>
<dbReference type="InterPro" id="IPR052210">
    <property type="entry name" value="LysM1-like"/>
</dbReference>
<name>A0A173G951_9HYPO</name>
<comment type="similarity">
    <text evidence="4">Belongs to the secreted LysM effector family.</text>
</comment>
<dbReference type="SUPFAM" id="SSF54106">
    <property type="entry name" value="LysM domain"/>
    <property type="match status" value="1"/>
</dbReference>
<keyword evidence="2" id="KW-0732">Signal</keyword>
<evidence type="ECO:0000256" key="3">
    <source>
        <dbReference type="ARBA" id="ARBA00023026"/>
    </source>
</evidence>
<evidence type="ECO:0000259" key="5">
    <source>
        <dbReference type="PROSITE" id="PS51782"/>
    </source>
</evidence>
<protein>
    <recommendedName>
        <fullName evidence="5">LysM domain-containing protein</fullName>
    </recommendedName>
</protein>
<organism evidence="6">
    <name type="scientific">Hypocrella siamensis</name>
    <dbReference type="NCBI Taxonomy" id="696354"/>
    <lineage>
        <taxon>Eukaryota</taxon>
        <taxon>Fungi</taxon>
        <taxon>Dikarya</taxon>
        <taxon>Ascomycota</taxon>
        <taxon>Pezizomycotina</taxon>
        <taxon>Sordariomycetes</taxon>
        <taxon>Hypocreomycetidae</taxon>
        <taxon>Hypocreales</taxon>
        <taxon>Clavicipitaceae</taxon>
        <taxon>Hypocrella</taxon>
    </lineage>
</organism>
<evidence type="ECO:0000256" key="1">
    <source>
        <dbReference type="ARBA" id="ARBA00022669"/>
    </source>
</evidence>
<keyword evidence="1" id="KW-0147">Chitin-binding</keyword>
<keyword evidence="3" id="KW-0843">Virulence</keyword>
<sequence length="234" mass="25520">MLLTSFFVPACAASALPRDLARRQDQTDPFLDDKCISWRRAQDTTRGCAYWEKEWHVSRTDLIKWNLSVLQDCSGIGKNAIYCVQVVATPHRPSQVVVIHAPLRAAATTTRPSSVVHSPLPTSIIRPSPAVHSPLPAAASSSWPGPLGLILQPGTAKNCTHFTDVVDDDTCDGIRARYPNLSAEKFVRWNPAVGARCENLLPGHSVCVGIDPAAVEKWRAEYAEAALARKPHLG</sequence>
<dbReference type="InterPro" id="IPR018392">
    <property type="entry name" value="LysM"/>
</dbReference>
<dbReference type="PANTHER" id="PTHR34997">
    <property type="entry name" value="AM15"/>
    <property type="match status" value="1"/>
</dbReference>
<evidence type="ECO:0000256" key="2">
    <source>
        <dbReference type="ARBA" id="ARBA00022729"/>
    </source>
</evidence>
<dbReference type="AlphaFoldDB" id="A0A173G951"/>
<dbReference type="PROSITE" id="PS51782">
    <property type="entry name" value="LYSM"/>
    <property type="match status" value="1"/>
</dbReference>
<dbReference type="InterPro" id="IPR036779">
    <property type="entry name" value="LysM_dom_sf"/>
</dbReference>
<dbReference type="EMBL" id="KU202414">
    <property type="protein sequence ID" value="ANH22728.1"/>
    <property type="molecule type" value="Genomic_DNA"/>
</dbReference>
<evidence type="ECO:0000313" key="6">
    <source>
        <dbReference type="EMBL" id="ANH22728.1"/>
    </source>
</evidence>
<evidence type="ECO:0000256" key="4">
    <source>
        <dbReference type="ARBA" id="ARBA00044955"/>
    </source>
</evidence>
<accession>A0A173G951</accession>
<dbReference type="GO" id="GO:0008061">
    <property type="term" value="F:chitin binding"/>
    <property type="evidence" value="ECO:0007669"/>
    <property type="project" value="UniProtKB-KW"/>
</dbReference>
<reference evidence="6" key="1">
    <citation type="journal article" date="2016" name="BMC Genomics">
        <title>Genome sequence and comparative analysis of clavicipitaceous insect-pathogenic fungus Aschersonia badia with Metarhizium spp.</title>
        <authorList>
            <person name="Agrawal Y."/>
            <person name="Narwani T."/>
            <person name="Subramanian S."/>
        </authorList>
    </citation>
    <scope>NUCLEOTIDE SEQUENCE</scope>
    <source>
        <strain evidence="6">MTCC 10142</strain>
    </source>
</reference>
<dbReference type="PANTHER" id="PTHR34997:SF2">
    <property type="entry name" value="LYSM DOMAIN-CONTAINING PROTEIN-RELATED"/>
    <property type="match status" value="1"/>
</dbReference>
<feature type="domain" description="LysM" evidence="5">
    <location>
        <begin position="161"/>
        <end position="208"/>
    </location>
</feature>